<feature type="short sequence motif" description="VHIID" evidence="3">
    <location>
        <begin position="1053"/>
        <end position="1057"/>
    </location>
</feature>
<feature type="short sequence motif" description="VHIID" evidence="3">
    <location>
        <begin position="431"/>
        <end position="435"/>
    </location>
</feature>
<feature type="region of interest" description="VHIID" evidence="3">
    <location>
        <begin position="1022"/>
        <end position="1087"/>
    </location>
</feature>
<dbReference type="Gramene" id="scaffold_401365.1">
    <property type="protein sequence ID" value="scaffold_401365.1"/>
    <property type="gene ID" value="scaffold_401365.1"/>
</dbReference>
<dbReference type="EMBL" id="GL348716">
    <property type="protein sequence ID" value="EFH55458.1"/>
    <property type="molecule type" value="Genomic_DNA"/>
</dbReference>
<evidence type="ECO:0000313" key="6">
    <source>
        <dbReference type="Proteomes" id="UP000008694"/>
    </source>
</evidence>
<comment type="similarity">
    <text evidence="3">Belongs to the GRAS family.</text>
</comment>
<evidence type="ECO:0000256" key="4">
    <source>
        <dbReference type="SAM" id="MobiDB-lite"/>
    </source>
</evidence>
<dbReference type="PROSITE" id="PS50985">
    <property type="entry name" value="GRAS"/>
    <property type="match status" value="2"/>
</dbReference>
<accession>D7LKB7</accession>
<feature type="region of interest" description="Disordered" evidence="4">
    <location>
        <begin position="293"/>
        <end position="317"/>
    </location>
</feature>
<feature type="region of interest" description="Leucine repeat I (LRI)" evidence="3">
    <location>
        <begin position="319"/>
        <end position="379"/>
    </location>
</feature>
<feature type="region of interest" description="SAW" evidence="3">
    <location>
        <begin position="1243"/>
        <end position="1319"/>
    </location>
</feature>
<evidence type="ECO:0000313" key="5">
    <source>
        <dbReference type="EMBL" id="EFH55458.1"/>
    </source>
</evidence>
<dbReference type="PANTHER" id="PTHR31636">
    <property type="entry name" value="OSJNBA0084A10.13 PROTEIN-RELATED"/>
    <property type="match status" value="1"/>
</dbReference>
<keyword evidence="6" id="KW-1185">Reference proteome</keyword>
<comment type="caution">
    <text evidence="3">Lacks conserved residue(s) required for the propagation of feature annotation.</text>
</comment>
<gene>
    <name evidence="5" type="ORF">ARALYDRAFT_901864</name>
</gene>
<sequence length="1321" mass="150316">MGSYSAGFPGSLDWFDFPGLGNGFYLNDQPLLETGSVPPPPEPYSQQSLASADADFSDSVLKYISQVLMEEDMEDKPCMFHDALSLQAAEKSLYEALGEKYAVDDSDQPLTTTSLAQLVSSPDGSSYASSITTTSSDSQWSFDCLENNRPSSWLQTPIPSNFVFQSTSTRTSPQSVVGSGNAVFGSSFSGDLASNMFNDSELALQFKKGMEEASKFLPKSSQLDNSVPYRLTGKKSHWREDEHLAEERSRKQSAVYVDETDELTEMFDKILIFGEAKEQPVCILNENFPKEPAKASSFGKSHKSEKPDASGNSYTKETPDLRTMLVSCAQAVSINDRRTADDLLSQIRQHSSSYGDGTERLAHYFANSLEARLAGIGTQVYTALSSKKTSTSDMLKAYQTYISVCPFKKIAIIFANHSIMRLASTANAKTIHIIDFGISYGFQWPSLIHRLAWRRGSSCKLRITGIELPQRGFRPAEGVIETGHRLAKYCQKFNVPFEYNAIAQKWETIKLEDLKLKEGEFVAVNSLFRFRNLLDETVAVHSPRDTVLKLIRKIKPDVFIPGILSGSYNAPFFVTRFREVLFHYSSLFDMCDTNLTREDPMRVMFEKEFYGREIMNVVACEGTERVERPESYKQWQARAMRAGFRQIPLDKELVQKLKLLVESGYKTKEFDVDQDCHWLLQGWKGRIVYGSSVWVPLFIQTEYFDGNPNFLTDPMEDQYPPPSDTLLKYVSEILMEESNGDYKQSMFYDSLALRKTEEMLQQVITDSQNQSFSPDSMITNSWDASGSIESAYSADLQIGLPVDEFMVKSVFSDAESALQFKKGVEEASKFLPNSDQWVINLDIERPERRGLVKEEMGLDQLRIKKNHEREIILDFEEVRSSKQFASNIEDGKITEMFDKVLLLDGECDPPTLLDSEIQAIRSSKNRGGKGKKKKCQVVDFRTLLTHCAQAISTGDKTTALDFLLQIRQQSSPLGDAGQRLAHCFANALEARLQGSTGPMIQNYYNAITTSLKDTAADTLKAYRVYLSSSPFVTLMYFFSIRMILEVAKDAPVLHIVDFGILYGFQWPMFIQYISGRNDVPRKLRITGIELPQCGFRPAERIEETGRRLAEYCKRFNVPFEYKAIASQNWETIGIEDLDIRPDEVLAVNAGLRLKNLQDETGSEENCPRDAVLKLIRNMNPDVFIHTVVNGSFNAPFFISRFKEAVYHYSALFDMFDSTLPRDNKERIRFEREFYGREAMNVIACEEADRVERPETYRQWQVRMVRAGFRQKPIKPELVELFREKLKKWRYHKDFVVDENSKWLLQGWKGRTLYASSCWVPA</sequence>
<dbReference type="Pfam" id="PF03514">
    <property type="entry name" value="GRAS"/>
    <property type="match status" value="2"/>
</dbReference>
<organism evidence="6">
    <name type="scientific">Arabidopsis lyrata subsp. lyrata</name>
    <name type="common">Lyre-leaved rock-cress</name>
    <dbReference type="NCBI Taxonomy" id="81972"/>
    <lineage>
        <taxon>Eukaryota</taxon>
        <taxon>Viridiplantae</taxon>
        <taxon>Streptophyta</taxon>
        <taxon>Embryophyta</taxon>
        <taxon>Tracheophyta</taxon>
        <taxon>Spermatophyta</taxon>
        <taxon>Magnoliopsida</taxon>
        <taxon>eudicotyledons</taxon>
        <taxon>Gunneridae</taxon>
        <taxon>Pentapetalae</taxon>
        <taxon>rosids</taxon>
        <taxon>malvids</taxon>
        <taxon>Brassicales</taxon>
        <taxon>Brassicaceae</taxon>
        <taxon>Camelineae</taxon>
        <taxon>Arabidopsis</taxon>
    </lineage>
</organism>
<dbReference type="HOGENOM" id="CLU_004322_0_0_1"/>
<evidence type="ECO:0000256" key="2">
    <source>
        <dbReference type="ARBA" id="ARBA00023163"/>
    </source>
</evidence>
<proteinExistence type="inferred from homology"/>
<dbReference type="eggNOG" id="ENOG502QSQ6">
    <property type="taxonomic scope" value="Eukaryota"/>
</dbReference>
<feature type="region of interest" description="Leucine repeat II (LRII)" evidence="3">
    <location>
        <begin position="1103"/>
        <end position="1135"/>
    </location>
</feature>
<protein>
    <submittedName>
        <fullName evidence="5">Scarecrow transcription factor family protein</fullName>
    </submittedName>
</protein>
<feature type="region of interest" description="SAW" evidence="3">
    <location>
        <begin position="619"/>
        <end position="695"/>
    </location>
</feature>
<feature type="region of interest" description="Disordered" evidence="4">
    <location>
        <begin position="31"/>
        <end position="51"/>
    </location>
</feature>
<dbReference type="Proteomes" id="UP000008694">
    <property type="component" value="Unassembled WGS sequence"/>
</dbReference>
<keyword evidence="1" id="KW-0805">Transcription regulation</keyword>
<reference evidence="6" key="1">
    <citation type="journal article" date="2011" name="Nat. Genet.">
        <title>The Arabidopsis lyrata genome sequence and the basis of rapid genome size change.</title>
        <authorList>
            <person name="Hu T.T."/>
            <person name="Pattyn P."/>
            <person name="Bakker E.G."/>
            <person name="Cao J."/>
            <person name="Cheng J.-F."/>
            <person name="Clark R.M."/>
            <person name="Fahlgren N."/>
            <person name="Fawcett J.A."/>
            <person name="Grimwood J."/>
            <person name="Gundlach H."/>
            <person name="Haberer G."/>
            <person name="Hollister J.D."/>
            <person name="Ossowski S."/>
            <person name="Ottilar R.P."/>
            <person name="Salamov A.A."/>
            <person name="Schneeberger K."/>
            <person name="Spannagl M."/>
            <person name="Wang X."/>
            <person name="Yang L."/>
            <person name="Nasrallah M.E."/>
            <person name="Bergelson J."/>
            <person name="Carrington J.C."/>
            <person name="Gaut B.S."/>
            <person name="Schmutz J."/>
            <person name="Mayer K.F.X."/>
            <person name="Van de Peer Y."/>
            <person name="Grigoriev I.V."/>
            <person name="Nordborg M."/>
            <person name="Weigel D."/>
            <person name="Guo Y.-L."/>
        </authorList>
    </citation>
    <scope>NUCLEOTIDE SEQUENCE [LARGE SCALE GENOMIC DNA]</scope>
    <source>
        <strain evidence="6">cv. MN47</strain>
    </source>
</reference>
<feature type="region of interest" description="Leucine repeat II (LRII)" evidence="3">
    <location>
        <begin position="481"/>
        <end position="513"/>
    </location>
</feature>
<evidence type="ECO:0000256" key="3">
    <source>
        <dbReference type="PROSITE-ProRule" id="PRU01191"/>
    </source>
</evidence>
<name>D7LKB7_ARALL</name>
<evidence type="ECO:0000256" key="1">
    <source>
        <dbReference type="ARBA" id="ARBA00023015"/>
    </source>
</evidence>
<keyword evidence="2" id="KW-0804">Transcription</keyword>
<dbReference type="InterPro" id="IPR005202">
    <property type="entry name" value="TF_GRAS"/>
</dbReference>